<reference evidence="1" key="2">
    <citation type="submission" date="2020-06" db="EMBL/GenBank/DDBJ databases">
        <title>Helianthus annuus Genome sequencing and assembly Release 2.</title>
        <authorList>
            <person name="Gouzy J."/>
            <person name="Langlade N."/>
            <person name="Munos S."/>
        </authorList>
    </citation>
    <scope>NUCLEOTIDE SEQUENCE</scope>
    <source>
        <tissue evidence="1">Leaves</tissue>
    </source>
</reference>
<organism evidence="1 2">
    <name type="scientific">Helianthus annuus</name>
    <name type="common">Common sunflower</name>
    <dbReference type="NCBI Taxonomy" id="4232"/>
    <lineage>
        <taxon>Eukaryota</taxon>
        <taxon>Viridiplantae</taxon>
        <taxon>Streptophyta</taxon>
        <taxon>Embryophyta</taxon>
        <taxon>Tracheophyta</taxon>
        <taxon>Spermatophyta</taxon>
        <taxon>Magnoliopsida</taxon>
        <taxon>eudicotyledons</taxon>
        <taxon>Gunneridae</taxon>
        <taxon>Pentapetalae</taxon>
        <taxon>asterids</taxon>
        <taxon>campanulids</taxon>
        <taxon>Asterales</taxon>
        <taxon>Asteraceae</taxon>
        <taxon>Asteroideae</taxon>
        <taxon>Heliantheae alliance</taxon>
        <taxon>Heliantheae</taxon>
        <taxon>Helianthus</taxon>
    </lineage>
</organism>
<dbReference type="Proteomes" id="UP000215914">
    <property type="component" value="Unassembled WGS sequence"/>
</dbReference>
<comment type="caution">
    <text evidence="1">The sequence shown here is derived from an EMBL/GenBank/DDBJ whole genome shotgun (WGS) entry which is preliminary data.</text>
</comment>
<gene>
    <name evidence="1" type="ORF">HanXRQr2_Chr10g0462101</name>
</gene>
<protein>
    <submittedName>
        <fullName evidence="1">Uncharacterized protein</fullName>
    </submittedName>
</protein>
<dbReference type="Gramene" id="mRNA:HanXRQr2_Chr10g0462101">
    <property type="protein sequence ID" value="mRNA:HanXRQr2_Chr10g0462101"/>
    <property type="gene ID" value="HanXRQr2_Chr10g0462101"/>
</dbReference>
<evidence type="ECO:0000313" key="1">
    <source>
        <dbReference type="EMBL" id="KAF5788265.1"/>
    </source>
</evidence>
<proteinExistence type="predicted"/>
<dbReference type="EMBL" id="MNCJ02000325">
    <property type="protein sequence ID" value="KAF5788265.1"/>
    <property type="molecule type" value="Genomic_DNA"/>
</dbReference>
<reference evidence="1" key="1">
    <citation type="journal article" date="2017" name="Nature">
        <title>The sunflower genome provides insights into oil metabolism, flowering and Asterid evolution.</title>
        <authorList>
            <person name="Badouin H."/>
            <person name="Gouzy J."/>
            <person name="Grassa C.J."/>
            <person name="Murat F."/>
            <person name="Staton S.E."/>
            <person name="Cottret L."/>
            <person name="Lelandais-Briere C."/>
            <person name="Owens G.L."/>
            <person name="Carrere S."/>
            <person name="Mayjonade B."/>
            <person name="Legrand L."/>
            <person name="Gill N."/>
            <person name="Kane N.C."/>
            <person name="Bowers J.E."/>
            <person name="Hubner S."/>
            <person name="Bellec A."/>
            <person name="Berard A."/>
            <person name="Berges H."/>
            <person name="Blanchet N."/>
            <person name="Boniface M.C."/>
            <person name="Brunel D."/>
            <person name="Catrice O."/>
            <person name="Chaidir N."/>
            <person name="Claudel C."/>
            <person name="Donnadieu C."/>
            <person name="Faraut T."/>
            <person name="Fievet G."/>
            <person name="Helmstetter N."/>
            <person name="King M."/>
            <person name="Knapp S.J."/>
            <person name="Lai Z."/>
            <person name="Le Paslier M.C."/>
            <person name="Lippi Y."/>
            <person name="Lorenzon L."/>
            <person name="Mandel J.R."/>
            <person name="Marage G."/>
            <person name="Marchand G."/>
            <person name="Marquand E."/>
            <person name="Bret-Mestries E."/>
            <person name="Morien E."/>
            <person name="Nambeesan S."/>
            <person name="Nguyen T."/>
            <person name="Pegot-Espagnet P."/>
            <person name="Pouilly N."/>
            <person name="Raftis F."/>
            <person name="Sallet E."/>
            <person name="Schiex T."/>
            <person name="Thomas J."/>
            <person name="Vandecasteele C."/>
            <person name="Vares D."/>
            <person name="Vear F."/>
            <person name="Vautrin S."/>
            <person name="Crespi M."/>
            <person name="Mangin B."/>
            <person name="Burke J.M."/>
            <person name="Salse J."/>
            <person name="Munos S."/>
            <person name="Vincourt P."/>
            <person name="Rieseberg L.H."/>
            <person name="Langlade N.B."/>
        </authorList>
    </citation>
    <scope>NUCLEOTIDE SEQUENCE</scope>
    <source>
        <tissue evidence="1">Leaves</tissue>
    </source>
</reference>
<accession>A0A9K3I1H0</accession>
<name>A0A9K3I1H0_HELAN</name>
<keyword evidence="2" id="KW-1185">Reference proteome</keyword>
<sequence length="99" mass="11228">MKRMELTSTLFGEKVRLGHVRVLHIPSSAQYNDIFTKGTLSIGETCLERVETSPRGFENLCVPCTQGEFVAPHEIRSSHVICLDLITSVSFCIMYKFYL</sequence>
<dbReference type="AlphaFoldDB" id="A0A9K3I1H0"/>
<evidence type="ECO:0000313" key="2">
    <source>
        <dbReference type="Proteomes" id="UP000215914"/>
    </source>
</evidence>